<feature type="compositionally biased region" description="Low complexity" evidence="1">
    <location>
        <begin position="247"/>
        <end position="259"/>
    </location>
</feature>
<dbReference type="PANTHER" id="PTHR11362:SF82">
    <property type="entry name" value="PHOSPHATIDYLETHANOLAMINE-BINDING PROTEIN 4"/>
    <property type="match status" value="1"/>
</dbReference>
<sequence length="298" mass="32066">MVIFILYFLKLTFHLVRCTQLGKVIDVCEWDNNDVANDACSMKKAFGGSSVFPQVLPDFKPLGSLYVQYGNVVVGGAQQLSPSRVNRPPSLRLELLNQTSSGLNTFLVLGLDFQTQNSSTRLFWLQEELQEDSKTGLLSSARSPLLSYQSPSPSLGSGTHEYVILVYQETGAISTIDVTSTSFNLQEFLTKSNLNGELVAGSFFKSAYDGQKFSAYEGITQTGKGTSSSSSSNVSFTNVSLSPEVATTSATNSTSAPSSHGSPGQTASSTSSDHSCLSFPSTTYMFLLATFVSLIEYS</sequence>
<dbReference type="Gene3D" id="3.90.280.10">
    <property type="entry name" value="PEBP-like"/>
    <property type="match status" value="1"/>
</dbReference>
<dbReference type="STRING" id="747676.F4RV94"/>
<dbReference type="KEGG" id="mlr:MELLADRAFT_72535"/>
<keyword evidence="4" id="KW-1185">Reference proteome</keyword>
<dbReference type="InParanoid" id="F4RV94"/>
<dbReference type="PANTHER" id="PTHR11362">
    <property type="entry name" value="PHOSPHATIDYLETHANOLAMINE-BINDING PROTEIN"/>
    <property type="match status" value="1"/>
</dbReference>
<protein>
    <submittedName>
        <fullName evidence="3">Secreted protein</fullName>
    </submittedName>
</protein>
<evidence type="ECO:0000313" key="3">
    <source>
        <dbReference type="EMBL" id="EGG03708.1"/>
    </source>
</evidence>
<feature type="chain" id="PRO_5003321804" evidence="2">
    <location>
        <begin position="19"/>
        <end position="298"/>
    </location>
</feature>
<dbReference type="Proteomes" id="UP000001072">
    <property type="component" value="Unassembled WGS sequence"/>
</dbReference>
<dbReference type="InterPro" id="IPR035810">
    <property type="entry name" value="PEBP_euk"/>
</dbReference>
<reference evidence="4" key="1">
    <citation type="journal article" date="2011" name="Proc. Natl. Acad. Sci. U.S.A.">
        <title>Obligate biotrophy features unraveled by the genomic analysis of rust fungi.</title>
        <authorList>
            <person name="Duplessis S."/>
            <person name="Cuomo C.A."/>
            <person name="Lin Y.-C."/>
            <person name="Aerts A."/>
            <person name="Tisserant E."/>
            <person name="Veneault-Fourrey C."/>
            <person name="Joly D.L."/>
            <person name="Hacquard S."/>
            <person name="Amselem J."/>
            <person name="Cantarel B.L."/>
            <person name="Chiu R."/>
            <person name="Coutinho P.M."/>
            <person name="Feau N."/>
            <person name="Field M."/>
            <person name="Frey P."/>
            <person name="Gelhaye E."/>
            <person name="Goldberg J."/>
            <person name="Grabherr M.G."/>
            <person name="Kodira C.D."/>
            <person name="Kohler A."/>
            <person name="Kuees U."/>
            <person name="Lindquist E.A."/>
            <person name="Lucas S.M."/>
            <person name="Mago R."/>
            <person name="Mauceli E."/>
            <person name="Morin E."/>
            <person name="Murat C."/>
            <person name="Pangilinan J.L."/>
            <person name="Park R."/>
            <person name="Pearson M."/>
            <person name="Quesneville H."/>
            <person name="Rouhier N."/>
            <person name="Sakthikumar S."/>
            <person name="Salamov A.A."/>
            <person name="Schmutz J."/>
            <person name="Selles B."/>
            <person name="Shapiro H."/>
            <person name="Tanguay P."/>
            <person name="Tuskan G.A."/>
            <person name="Henrissat B."/>
            <person name="Van de Peer Y."/>
            <person name="Rouze P."/>
            <person name="Ellis J.G."/>
            <person name="Dodds P.N."/>
            <person name="Schein J.E."/>
            <person name="Zhong S."/>
            <person name="Hamelin R.C."/>
            <person name="Grigoriev I.V."/>
            <person name="Szabo L.J."/>
            <person name="Martin F."/>
        </authorList>
    </citation>
    <scope>NUCLEOTIDE SEQUENCE [LARGE SCALE GENOMIC DNA]</scope>
    <source>
        <strain evidence="4">98AG31 / pathotype 3-4-7</strain>
    </source>
</reference>
<feature type="signal peptide" evidence="2">
    <location>
        <begin position="1"/>
        <end position="18"/>
    </location>
</feature>
<dbReference type="HOGENOM" id="CLU_934078_0_0_1"/>
<dbReference type="OrthoDB" id="2506647at2759"/>
<keyword evidence="2" id="KW-0732">Signal</keyword>
<evidence type="ECO:0000256" key="2">
    <source>
        <dbReference type="SAM" id="SignalP"/>
    </source>
</evidence>
<dbReference type="GeneID" id="18932126"/>
<proteinExistence type="predicted"/>
<evidence type="ECO:0000256" key="1">
    <source>
        <dbReference type="SAM" id="MobiDB-lite"/>
    </source>
</evidence>
<feature type="region of interest" description="Disordered" evidence="1">
    <location>
        <begin position="247"/>
        <end position="270"/>
    </location>
</feature>
<evidence type="ECO:0000313" key="4">
    <source>
        <dbReference type="Proteomes" id="UP000001072"/>
    </source>
</evidence>
<dbReference type="AlphaFoldDB" id="F4RV94"/>
<dbReference type="InterPro" id="IPR036610">
    <property type="entry name" value="PEBP-like_sf"/>
</dbReference>
<name>F4RV94_MELLP</name>
<gene>
    <name evidence="3" type="ORF">MELLADRAFT_72535</name>
</gene>
<dbReference type="EMBL" id="GL883123">
    <property type="protein sequence ID" value="EGG03708.1"/>
    <property type="molecule type" value="Genomic_DNA"/>
</dbReference>
<feature type="compositionally biased region" description="Polar residues" evidence="1">
    <location>
        <begin position="260"/>
        <end position="270"/>
    </location>
</feature>
<dbReference type="RefSeq" id="XP_007413155.1">
    <property type="nucleotide sequence ID" value="XM_007413093.1"/>
</dbReference>
<dbReference type="VEuPathDB" id="FungiDB:MELLADRAFT_72535"/>
<dbReference type="SUPFAM" id="SSF49777">
    <property type="entry name" value="PEBP-like"/>
    <property type="match status" value="1"/>
</dbReference>
<accession>F4RV94</accession>
<organism evidence="4">
    <name type="scientific">Melampsora larici-populina (strain 98AG31 / pathotype 3-4-7)</name>
    <name type="common">Poplar leaf rust fungus</name>
    <dbReference type="NCBI Taxonomy" id="747676"/>
    <lineage>
        <taxon>Eukaryota</taxon>
        <taxon>Fungi</taxon>
        <taxon>Dikarya</taxon>
        <taxon>Basidiomycota</taxon>
        <taxon>Pucciniomycotina</taxon>
        <taxon>Pucciniomycetes</taxon>
        <taxon>Pucciniales</taxon>
        <taxon>Melampsoraceae</taxon>
        <taxon>Melampsora</taxon>
    </lineage>
</organism>